<sequence>MKTCSLHVITPLVIITVFSFGVNLQPVFSDEMEKNEVANKVHDHSSENVPSKEQIREEFTKSMDDGSKETPINHCSAPLTTTRTLRVVKGRYQSAPQGTPLTRSPSWRIYLPATKEMNQKER</sequence>
<dbReference type="EMBL" id="CAJVCH010505998">
    <property type="protein sequence ID" value="CAG7821288.1"/>
    <property type="molecule type" value="Genomic_DNA"/>
</dbReference>
<name>A0A8J2KQL5_9HEXA</name>
<proteinExistence type="predicted"/>
<feature type="region of interest" description="Disordered" evidence="1">
    <location>
        <begin position="92"/>
        <end position="122"/>
    </location>
</feature>
<comment type="caution">
    <text evidence="3">The sequence shown here is derived from an EMBL/GenBank/DDBJ whole genome shotgun (WGS) entry which is preliminary data.</text>
</comment>
<evidence type="ECO:0000313" key="3">
    <source>
        <dbReference type="EMBL" id="CAG7821288.1"/>
    </source>
</evidence>
<dbReference type="AlphaFoldDB" id="A0A8J2KQL5"/>
<feature type="signal peptide" evidence="2">
    <location>
        <begin position="1"/>
        <end position="29"/>
    </location>
</feature>
<feature type="chain" id="PRO_5035307046" evidence="2">
    <location>
        <begin position="30"/>
        <end position="122"/>
    </location>
</feature>
<gene>
    <name evidence="3" type="ORF">AFUS01_LOCUS31635</name>
</gene>
<organism evidence="3 4">
    <name type="scientific">Allacma fusca</name>
    <dbReference type="NCBI Taxonomy" id="39272"/>
    <lineage>
        <taxon>Eukaryota</taxon>
        <taxon>Metazoa</taxon>
        <taxon>Ecdysozoa</taxon>
        <taxon>Arthropoda</taxon>
        <taxon>Hexapoda</taxon>
        <taxon>Collembola</taxon>
        <taxon>Symphypleona</taxon>
        <taxon>Sminthuridae</taxon>
        <taxon>Allacma</taxon>
    </lineage>
</organism>
<keyword evidence="2" id="KW-0732">Signal</keyword>
<evidence type="ECO:0000256" key="1">
    <source>
        <dbReference type="SAM" id="MobiDB-lite"/>
    </source>
</evidence>
<evidence type="ECO:0000313" key="4">
    <source>
        <dbReference type="Proteomes" id="UP000708208"/>
    </source>
</evidence>
<keyword evidence="4" id="KW-1185">Reference proteome</keyword>
<accession>A0A8J2KQL5</accession>
<dbReference type="Proteomes" id="UP000708208">
    <property type="component" value="Unassembled WGS sequence"/>
</dbReference>
<reference evidence="3" key="1">
    <citation type="submission" date="2021-06" db="EMBL/GenBank/DDBJ databases">
        <authorList>
            <person name="Hodson N. C."/>
            <person name="Mongue J. A."/>
            <person name="Jaron S. K."/>
        </authorList>
    </citation>
    <scope>NUCLEOTIDE SEQUENCE</scope>
</reference>
<feature type="compositionally biased region" description="Polar residues" evidence="1">
    <location>
        <begin position="94"/>
        <end position="105"/>
    </location>
</feature>
<evidence type="ECO:0000256" key="2">
    <source>
        <dbReference type="SAM" id="SignalP"/>
    </source>
</evidence>
<protein>
    <submittedName>
        <fullName evidence="3">Uncharacterized protein</fullName>
    </submittedName>
</protein>